<dbReference type="PROSITE" id="PS50011">
    <property type="entry name" value="PROTEIN_KINASE_DOM"/>
    <property type="match status" value="1"/>
</dbReference>
<protein>
    <recommendedName>
        <fullName evidence="7">Protein kinase domain-containing protein</fullName>
    </recommendedName>
</protein>
<sequence length="340" mass="36357">MQPLDRSDPVEIGPVTLRGRLGSGGMGRVYYGVTEGYEPVAVKVIREELAGRAEVRARFARETEALRTVRSAHLAALVDASGPDEEPPWVAIEYVRGVSLRDLVDARGPLDPAHAATLGLLLADALRDVHRAGLLHRDLKPGNVLLGRDGPRLIDLGLVAFAEGPTDLTTSESTLGTPACMSPEQVNTPKRVTAATDVYSLGATLLFALTEHYPYDAANVAALFMNIVNPDVPPDLTGVPAELEPLLAAMLRHDPAARPTVPEVYAALKEHATAGGVALPAAVRRLAVATYVERDTDPPDTDRPPPRPRPRDLSEVVAPGSVVARLAERLRDQYAAAARF</sequence>
<proteinExistence type="predicted"/>
<keyword evidence="2 5" id="KW-0547">Nucleotide-binding</keyword>
<evidence type="ECO:0000313" key="9">
    <source>
        <dbReference type="Proteomes" id="UP000655287"/>
    </source>
</evidence>
<dbReference type="CDD" id="cd14014">
    <property type="entry name" value="STKc_PknB_like"/>
    <property type="match status" value="1"/>
</dbReference>
<keyword evidence="1" id="KW-0808">Transferase</keyword>
<dbReference type="PROSITE" id="PS00108">
    <property type="entry name" value="PROTEIN_KINASE_ST"/>
    <property type="match status" value="1"/>
</dbReference>
<evidence type="ECO:0000313" key="8">
    <source>
        <dbReference type="EMBL" id="GII75678.1"/>
    </source>
</evidence>
<evidence type="ECO:0000256" key="1">
    <source>
        <dbReference type="ARBA" id="ARBA00022679"/>
    </source>
</evidence>
<keyword evidence="3" id="KW-0418">Kinase</keyword>
<dbReference type="PANTHER" id="PTHR43289">
    <property type="entry name" value="MITOGEN-ACTIVATED PROTEIN KINASE KINASE KINASE 20-RELATED"/>
    <property type="match status" value="1"/>
</dbReference>
<gene>
    <name evidence="8" type="ORF">Sru01_06600</name>
</gene>
<keyword evidence="9" id="KW-1185">Reference proteome</keyword>
<dbReference type="InterPro" id="IPR008271">
    <property type="entry name" value="Ser/Thr_kinase_AS"/>
</dbReference>
<reference evidence="8" key="1">
    <citation type="submission" date="2021-01" db="EMBL/GenBank/DDBJ databases">
        <title>Whole genome shotgun sequence of Sphaerisporangium rufum NBRC 109079.</title>
        <authorList>
            <person name="Komaki H."/>
            <person name="Tamura T."/>
        </authorList>
    </citation>
    <scope>NUCLEOTIDE SEQUENCE</scope>
    <source>
        <strain evidence="8">NBRC 109079</strain>
    </source>
</reference>
<evidence type="ECO:0000256" key="3">
    <source>
        <dbReference type="ARBA" id="ARBA00022777"/>
    </source>
</evidence>
<accession>A0A919QXJ5</accession>
<evidence type="ECO:0000256" key="2">
    <source>
        <dbReference type="ARBA" id="ARBA00022741"/>
    </source>
</evidence>
<dbReference type="GO" id="GO:0005524">
    <property type="term" value="F:ATP binding"/>
    <property type="evidence" value="ECO:0007669"/>
    <property type="project" value="UniProtKB-UniRule"/>
</dbReference>
<name>A0A919QXJ5_9ACTN</name>
<evidence type="ECO:0000259" key="7">
    <source>
        <dbReference type="PROSITE" id="PS50011"/>
    </source>
</evidence>
<dbReference type="GO" id="GO:0004674">
    <property type="term" value="F:protein serine/threonine kinase activity"/>
    <property type="evidence" value="ECO:0007669"/>
    <property type="project" value="TreeGrafter"/>
</dbReference>
<evidence type="ECO:0000256" key="5">
    <source>
        <dbReference type="PROSITE-ProRule" id="PRU10141"/>
    </source>
</evidence>
<dbReference type="Proteomes" id="UP000655287">
    <property type="component" value="Unassembled WGS sequence"/>
</dbReference>
<feature type="domain" description="Protein kinase" evidence="7">
    <location>
        <begin position="15"/>
        <end position="274"/>
    </location>
</feature>
<evidence type="ECO:0000256" key="4">
    <source>
        <dbReference type="ARBA" id="ARBA00022840"/>
    </source>
</evidence>
<dbReference type="EMBL" id="BOOU01000010">
    <property type="protein sequence ID" value="GII75678.1"/>
    <property type="molecule type" value="Genomic_DNA"/>
</dbReference>
<dbReference type="SUPFAM" id="SSF56112">
    <property type="entry name" value="Protein kinase-like (PK-like)"/>
    <property type="match status" value="1"/>
</dbReference>
<feature type="binding site" evidence="5">
    <location>
        <position position="43"/>
    </location>
    <ligand>
        <name>ATP</name>
        <dbReference type="ChEBI" id="CHEBI:30616"/>
    </ligand>
</feature>
<dbReference type="InterPro" id="IPR017441">
    <property type="entry name" value="Protein_kinase_ATP_BS"/>
</dbReference>
<keyword evidence="4 5" id="KW-0067">ATP-binding</keyword>
<dbReference type="InterPro" id="IPR011009">
    <property type="entry name" value="Kinase-like_dom_sf"/>
</dbReference>
<dbReference type="InterPro" id="IPR000719">
    <property type="entry name" value="Prot_kinase_dom"/>
</dbReference>
<dbReference type="RefSeq" id="WP_239136847.1">
    <property type="nucleotide sequence ID" value="NZ_BOOU01000010.1"/>
</dbReference>
<dbReference type="PANTHER" id="PTHR43289:SF34">
    <property type="entry name" value="SERINE_THREONINE-PROTEIN KINASE YBDM-RELATED"/>
    <property type="match status" value="1"/>
</dbReference>
<feature type="region of interest" description="Disordered" evidence="6">
    <location>
        <begin position="291"/>
        <end position="315"/>
    </location>
</feature>
<evidence type="ECO:0000256" key="6">
    <source>
        <dbReference type="SAM" id="MobiDB-lite"/>
    </source>
</evidence>
<dbReference type="Pfam" id="PF00069">
    <property type="entry name" value="Pkinase"/>
    <property type="match status" value="1"/>
</dbReference>
<comment type="caution">
    <text evidence="8">The sequence shown here is derived from an EMBL/GenBank/DDBJ whole genome shotgun (WGS) entry which is preliminary data.</text>
</comment>
<feature type="compositionally biased region" description="Basic and acidic residues" evidence="6">
    <location>
        <begin position="292"/>
        <end position="314"/>
    </location>
</feature>
<dbReference type="Gene3D" id="1.10.510.10">
    <property type="entry name" value="Transferase(Phosphotransferase) domain 1"/>
    <property type="match status" value="1"/>
</dbReference>
<dbReference type="PROSITE" id="PS00107">
    <property type="entry name" value="PROTEIN_KINASE_ATP"/>
    <property type="match status" value="1"/>
</dbReference>
<dbReference type="SMART" id="SM00220">
    <property type="entry name" value="S_TKc"/>
    <property type="match status" value="1"/>
</dbReference>
<organism evidence="8 9">
    <name type="scientific">Sphaerisporangium rufum</name>
    <dbReference type="NCBI Taxonomy" id="1381558"/>
    <lineage>
        <taxon>Bacteria</taxon>
        <taxon>Bacillati</taxon>
        <taxon>Actinomycetota</taxon>
        <taxon>Actinomycetes</taxon>
        <taxon>Streptosporangiales</taxon>
        <taxon>Streptosporangiaceae</taxon>
        <taxon>Sphaerisporangium</taxon>
    </lineage>
</organism>
<dbReference type="Gene3D" id="3.30.200.20">
    <property type="entry name" value="Phosphorylase Kinase, domain 1"/>
    <property type="match status" value="1"/>
</dbReference>
<dbReference type="AlphaFoldDB" id="A0A919QXJ5"/>